<protein>
    <recommendedName>
        <fullName evidence="4">Desulfoferrodoxin N-terminal domain-containing protein</fullName>
    </recommendedName>
</protein>
<dbReference type="AlphaFoldDB" id="A0AA41R3F4"/>
<keyword evidence="3" id="KW-1185">Reference proteome</keyword>
<proteinExistence type="predicted"/>
<evidence type="ECO:0000313" key="2">
    <source>
        <dbReference type="EMBL" id="MCJ8502249.1"/>
    </source>
</evidence>
<accession>A0AA41R3F4</accession>
<gene>
    <name evidence="2" type="ORF">MRX98_16820</name>
</gene>
<evidence type="ECO:0000313" key="3">
    <source>
        <dbReference type="Proteomes" id="UP001165427"/>
    </source>
</evidence>
<reference evidence="2" key="1">
    <citation type="submission" date="2022-04" db="EMBL/GenBank/DDBJ databases">
        <title>Desulfatitalea alkaliphila sp. nov., a novel anaerobic sulfate-reducing bacterium isolated from terrestrial mud volcano, Taman Peninsula, Russia.</title>
        <authorList>
            <person name="Khomyakova M.A."/>
            <person name="Merkel A.Y."/>
            <person name="Slobodkin A.I."/>
        </authorList>
    </citation>
    <scope>NUCLEOTIDE SEQUENCE</scope>
    <source>
        <strain evidence="2">M08but</strain>
    </source>
</reference>
<comment type="caution">
    <text evidence="2">The sequence shown here is derived from an EMBL/GenBank/DDBJ whole genome shotgun (WGS) entry which is preliminary data.</text>
</comment>
<evidence type="ECO:0008006" key="4">
    <source>
        <dbReference type="Google" id="ProtNLM"/>
    </source>
</evidence>
<dbReference type="EMBL" id="JALJRB010000023">
    <property type="protein sequence ID" value="MCJ8502249.1"/>
    <property type="molecule type" value="Genomic_DNA"/>
</dbReference>
<dbReference type="Proteomes" id="UP001165427">
    <property type="component" value="Unassembled WGS sequence"/>
</dbReference>
<sequence>MSEKSHFKCAHCEGNATVEKGSAAPECCGEPMLTAEPLDQCTLSSTAEHSRMDDIQEPCDDGRAGS</sequence>
<feature type="compositionally biased region" description="Basic and acidic residues" evidence="1">
    <location>
        <begin position="48"/>
        <end position="66"/>
    </location>
</feature>
<feature type="region of interest" description="Disordered" evidence="1">
    <location>
        <begin position="44"/>
        <end position="66"/>
    </location>
</feature>
<dbReference type="RefSeq" id="WP_246912755.1">
    <property type="nucleotide sequence ID" value="NZ_JALJRB010000023.1"/>
</dbReference>
<name>A0AA41R3F4_9BACT</name>
<organism evidence="2 3">
    <name type="scientific">Desulfatitalea alkaliphila</name>
    <dbReference type="NCBI Taxonomy" id="2929485"/>
    <lineage>
        <taxon>Bacteria</taxon>
        <taxon>Pseudomonadati</taxon>
        <taxon>Thermodesulfobacteriota</taxon>
        <taxon>Desulfobacteria</taxon>
        <taxon>Desulfobacterales</taxon>
        <taxon>Desulfosarcinaceae</taxon>
        <taxon>Desulfatitalea</taxon>
    </lineage>
</organism>
<evidence type="ECO:0000256" key="1">
    <source>
        <dbReference type="SAM" id="MobiDB-lite"/>
    </source>
</evidence>